<keyword evidence="1" id="KW-1133">Transmembrane helix</keyword>
<keyword evidence="3" id="KW-1185">Reference proteome</keyword>
<sequence>MDNIYRFGPDGFFEFLDEVPLWFKIFGGTLLFVVIGTFAYAIIKGLLVWSANNSKNLLTKQAVVVSKRMEVWGGAGNSTPSTNYYITFELENGARLEFQMAAREYGLLVEKDEGEITYQGARFMNFNRRIRKEYKQYG</sequence>
<evidence type="ECO:0000313" key="3">
    <source>
        <dbReference type="Proteomes" id="UP000272464"/>
    </source>
</evidence>
<dbReference type="AlphaFoldDB" id="A0A3S1B7Q3"/>
<dbReference type="InterPro" id="IPR019635">
    <property type="entry name" value="DUF2500"/>
</dbReference>
<dbReference type="OrthoDB" id="282886at2"/>
<keyword evidence="1" id="KW-0812">Transmembrane</keyword>
<reference evidence="2 3" key="1">
    <citation type="submission" date="2018-12" db="EMBL/GenBank/DDBJ databases">
        <authorList>
            <person name="Sun L."/>
            <person name="Chen Z."/>
        </authorList>
    </citation>
    <scope>NUCLEOTIDE SEQUENCE [LARGE SCALE GENOMIC DNA]</scope>
    <source>
        <strain evidence="2 3">3-5-3</strain>
    </source>
</reference>
<keyword evidence="1" id="KW-0472">Membrane</keyword>
<organism evidence="2 3">
    <name type="scientific">Paenibacillus zeisoli</name>
    <dbReference type="NCBI Taxonomy" id="2496267"/>
    <lineage>
        <taxon>Bacteria</taxon>
        <taxon>Bacillati</taxon>
        <taxon>Bacillota</taxon>
        <taxon>Bacilli</taxon>
        <taxon>Bacillales</taxon>
        <taxon>Paenibacillaceae</taxon>
        <taxon>Paenibacillus</taxon>
    </lineage>
</organism>
<dbReference type="EMBL" id="RZNX01000004">
    <property type="protein sequence ID" value="RUT30617.1"/>
    <property type="molecule type" value="Genomic_DNA"/>
</dbReference>
<name>A0A3S1B7Q3_9BACL</name>
<dbReference type="Pfam" id="PF10694">
    <property type="entry name" value="DUF2500"/>
    <property type="match status" value="1"/>
</dbReference>
<evidence type="ECO:0000313" key="2">
    <source>
        <dbReference type="EMBL" id="RUT30617.1"/>
    </source>
</evidence>
<proteinExistence type="predicted"/>
<gene>
    <name evidence="2" type="ORF">EJP77_12400</name>
</gene>
<comment type="caution">
    <text evidence="2">The sequence shown here is derived from an EMBL/GenBank/DDBJ whole genome shotgun (WGS) entry which is preliminary data.</text>
</comment>
<dbReference type="Proteomes" id="UP000272464">
    <property type="component" value="Unassembled WGS sequence"/>
</dbReference>
<feature type="transmembrane region" description="Helical" evidence="1">
    <location>
        <begin position="21"/>
        <end position="43"/>
    </location>
</feature>
<dbReference type="Gene3D" id="2.40.50.660">
    <property type="match status" value="1"/>
</dbReference>
<dbReference type="RefSeq" id="WP_127199549.1">
    <property type="nucleotide sequence ID" value="NZ_RZNX01000004.1"/>
</dbReference>
<accession>A0A3S1B7Q3</accession>
<evidence type="ECO:0000256" key="1">
    <source>
        <dbReference type="SAM" id="Phobius"/>
    </source>
</evidence>
<protein>
    <submittedName>
        <fullName evidence="2">DUF2500 domain-containing protein</fullName>
    </submittedName>
</protein>